<evidence type="ECO:0008006" key="3">
    <source>
        <dbReference type="Google" id="ProtNLM"/>
    </source>
</evidence>
<reference evidence="1 2" key="1">
    <citation type="journal article" date="2017" name="Front. Microbiol.">
        <title>Comparative Genomic Analysis of the Class Epsilonproteobacteria and Proposed Reclassification to Epsilonbacteraeota (phyl. nov.).</title>
        <authorList>
            <person name="Waite D.W."/>
            <person name="Vanwonterghem I."/>
            <person name="Rinke C."/>
            <person name="Parks D.H."/>
            <person name="Zhang Y."/>
            <person name="Takai K."/>
            <person name="Sievert S.M."/>
            <person name="Simon J."/>
            <person name="Campbell B.J."/>
            <person name="Hanson T.E."/>
            <person name="Woyke T."/>
            <person name="Klotz M.G."/>
            <person name="Hugenholtz P."/>
        </authorList>
    </citation>
    <scope>NUCLEOTIDE SEQUENCE [LARGE SCALE GENOMIC DNA]</scope>
    <source>
        <strain evidence="1">UBA11420</strain>
    </source>
</reference>
<dbReference type="AlphaFoldDB" id="A0A2D3WH99"/>
<dbReference type="Pfam" id="PF07450">
    <property type="entry name" value="HycH"/>
    <property type="match status" value="1"/>
</dbReference>
<dbReference type="EMBL" id="DLUG01000130">
    <property type="protein sequence ID" value="DAB36459.1"/>
    <property type="molecule type" value="Genomic_DNA"/>
</dbReference>
<dbReference type="RefSeq" id="WP_039675496.1">
    <property type="nucleotide sequence ID" value="NZ_CAXYUJ010000071.1"/>
</dbReference>
<dbReference type="STRING" id="366522.GCA_001548055_01964"/>
<name>A0A2D3WH99_9BACT</name>
<proteinExistence type="predicted"/>
<accession>A0A2D3WH99</accession>
<evidence type="ECO:0000313" key="1">
    <source>
        <dbReference type="EMBL" id="DAB36459.1"/>
    </source>
</evidence>
<gene>
    <name evidence="1" type="ORF">CFH80_04770</name>
</gene>
<dbReference type="InterPro" id="IPR010005">
    <property type="entry name" value="Formate_DH_maturation_HycH"/>
</dbReference>
<evidence type="ECO:0000313" key="2">
    <source>
        <dbReference type="Proteomes" id="UP000231638"/>
    </source>
</evidence>
<protein>
    <recommendedName>
        <fullName evidence="3">Formate hydrogenlyase</fullName>
    </recommendedName>
</protein>
<organism evidence="1 2">
    <name type="scientific">Sulfurospirillum cavolei</name>
    <dbReference type="NCBI Taxonomy" id="366522"/>
    <lineage>
        <taxon>Bacteria</taxon>
        <taxon>Pseudomonadati</taxon>
        <taxon>Campylobacterota</taxon>
        <taxon>Epsilonproteobacteria</taxon>
        <taxon>Campylobacterales</taxon>
        <taxon>Sulfurospirillaceae</taxon>
        <taxon>Sulfurospirillum</taxon>
    </lineage>
</organism>
<dbReference type="Proteomes" id="UP000231638">
    <property type="component" value="Unassembled WGS sequence"/>
</dbReference>
<sequence length="119" mass="13532">MVEVYKLMQRHLDGAKSGDAKLDQIKIFSTCIGHGVGTIDFSEKVLEIPECEFDEIVAHGGEYLKFKIGNLSRYFEIEIFPEHAAQLVPQMLECPLKEILANLKEGYLVLRKDFQTSRA</sequence>
<comment type="caution">
    <text evidence="1">The sequence shown here is derived from an EMBL/GenBank/DDBJ whole genome shotgun (WGS) entry which is preliminary data.</text>
</comment>